<sequence>MGGHGFEHVVYTDNDVEAVYDELCAGAVLEYGNNGYNGTISTTRGLDPVRVPPMSLAAASTLASDRMDGLDKWSACEAIPLLEERQPVYENDGRVTVSLQVPWSVYSDHDAMRSALGKKLGRSADEVADWFLIARETTVTRPAKITATSGQRETRHFVVSSNQNQLPAWALGHRTQAAAREALKGVGANLLAETVELEVISITRRVDGQPLVKATLTAKDVNAKASVSLQRKTCDGFLGTKQAGWLFYGWAAS</sequence>
<proteinExistence type="predicted"/>
<protein>
    <submittedName>
        <fullName evidence="1">Uncharacterized protein</fullName>
    </submittedName>
</protein>
<dbReference type="AlphaFoldDB" id="A0A2A5J0K1"/>
<dbReference type="EMBL" id="NOVD01000068">
    <property type="protein sequence ID" value="PCK22521.1"/>
    <property type="molecule type" value="Genomic_DNA"/>
</dbReference>
<accession>A0A2A5J0K1</accession>
<reference evidence="1 2" key="1">
    <citation type="submission" date="2017-07" db="EMBL/GenBank/DDBJ databases">
        <title>Draft sequence of Rhodococcus enclensis 23b-28.</title>
        <authorList>
            <person name="Besaury L."/>
            <person name="Sancelme M."/>
            <person name="Amato P."/>
            <person name="Lallement A."/>
            <person name="Delort A.-M."/>
        </authorList>
    </citation>
    <scope>NUCLEOTIDE SEQUENCE [LARGE SCALE GENOMIC DNA]</scope>
    <source>
        <strain evidence="1 2">23b-28</strain>
    </source>
</reference>
<evidence type="ECO:0000313" key="2">
    <source>
        <dbReference type="Proteomes" id="UP000230886"/>
    </source>
</evidence>
<organism evidence="1 2">
    <name type="scientific">Rhodococcus qingshengii</name>
    <dbReference type="NCBI Taxonomy" id="334542"/>
    <lineage>
        <taxon>Bacteria</taxon>
        <taxon>Bacillati</taxon>
        <taxon>Actinomycetota</taxon>
        <taxon>Actinomycetes</taxon>
        <taxon>Mycobacteriales</taxon>
        <taxon>Nocardiaceae</taxon>
        <taxon>Rhodococcus</taxon>
        <taxon>Rhodococcus erythropolis group</taxon>
    </lineage>
</organism>
<name>A0A2A5J0K1_RHOSG</name>
<gene>
    <name evidence="1" type="ORF">CHR55_32205</name>
</gene>
<evidence type="ECO:0000313" key="1">
    <source>
        <dbReference type="EMBL" id="PCK22521.1"/>
    </source>
</evidence>
<dbReference type="Proteomes" id="UP000230886">
    <property type="component" value="Unassembled WGS sequence"/>
</dbReference>
<dbReference type="RefSeq" id="WP_143542755.1">
    <property type="nucleotide sequence ID" value="NZ_NOVD01000068.1"/>
</dbReference>
<comment type="caution">
    <text evidence="1">The sequence shown here is derived from an EMBL/GenBank/DDBJ whole genome shotgun (WGS) entry which is preliminary data.</text>
</comment>